<sequence>MATRARNFSHFANGAYRLNGLTLNERDVRAVIAEHGANHDSLHDEFLKLCLPQPKTQFDDGLKSIDTFPKTAMKDKFLLDVLAPPHTPGNVLKIVFKPPLNKCY</sequence>
<protein>
    <submittedName>
        <fullName evidence="1">Uncharacterized protein</fullName>
    </submittedName>
</protein>
<dbReference type="EMBL" id="JALIEB010000003">
    <property type="protein sequence ID" value="MCV3271171.1"/>
    <property type="molecule type" value="Genomic_DNA"/>
</dbReference>
<dbReference type="Proteomes" id="UP001208690">
    <property type="component" value="Unassembled WGS sequence"/>
</dbReference>
<gene>
    <name evidence="1" type="ORF">MUB52_07005</name>
</gene>
<organism evidence="1 2">
    <name type="scientific">Roseobacter sinensis</name>
    <dbReference type="NCBI Taxonomy" id="2931391"/>
    <lineage>
        <taxon>Bacteria</taxon>
        <taxon>Pseudomonadati</taxon>
        <taxon>Pseudomonadota</taxon>
        <taxon>Alphaproteobacteria</taxon>
        <taxon>Rhodobacterales</taxon>
        <taxon>Roseobacteraceae</taxon>
        <taxon>Roseobacter</taxon>
    </lineage>
</organism>
<evidence type="ECO:0000313" key="2">
    <source>
        <dbReference type="Proteomes" id="UP001208690"/>
    </source>
</evidence>
<accession>A0ABT3BC76</accession>
<comment type="caution">
    <text evidence="1">The sequence shown here is derived from an EMBL/GenBank/DDBJ whole genome shotgun (WGS) entry which is preliminary data.</text>
</comment>
<proteinExistence type="predicted"/>
<name>A0ABT3BC76_9RHOB</name>
<keyword evidence="2" id="KW-1185">Reference proteome</keyword>
<reference evidence="1 2" key="1">
    <citation type="submission" date="2022-04" db="EMBL/GenBank/DDBJ databases">
        <title>Roseobacter sp. WL0113 is a bacterium isolated from neritic sediment.</title>
        <authorList>
            <person name="Wang L."/>
            <person name="He W."/>
            <person name="Zhang D.-F."/>
        </authorList>
    </citation>
    <scope>NUCLEOTIDE SEQUENCE [LARGE SCALE GENOMIC DNA]</scope>
    <source>
        <strain evidence="1 2">WL0113</strain>
    </source>
</reference>
<evidence type="ECO:0000313" key="1">
    <source>
        <dbReference type="EMBL" id="MCV3271171.1"/>
    </source>
</evidence>
<dbReference type="RefSeq" id="WP_263843485.1">
    <property type="nucleotide sequence ID" value="NZ_JALIEB010000003.1"/>
</dbReference>